<dbReference type="GO" id="GO:0003677">
    <property type="term" value="F:DNA binding"/>
    <property type="evidence" value="ECO:0007669"/>
    <property type="project" value="UniProtKB-KW"/>
</dbReference>
<dbReference type="InterPro" id="IPR001301">
    <property type="entry name" value="Gemini_AL1_CLV"/>
</dbReference>
<evidence type="ECO:0000256" key="11">
    <source>
        <dbReference type="ARBA" id="ARBA00022801"/>
    </source>
</evidence>
<evidence type="ECO:0000256" key="3">
    <source>
        <dbReference type="ARBA" id="ARBA00022562"/>
    </source>
</evidence>
<dbReference type="SUPFAM" id="SSF52540">
    <property type="entry name" value="P-loop containing nucleoside triphosphate hydrolases"/>
    <property type="match status" value="1"/>
</dbReference>
<keyword evidence="10" id="KW-0255">Endonuclease</keyword>
<dbReference type="GO" id="GO:0016888">
    <property type="term" value="F:DNA endonuclease activity, producing 5'-phosphomonoesters"/>
    <property type="evidence" value="ECO:0007669"/>
    <property type="project" value="InterPro"/>
</dbReference>
<keyword evidence="4" id="KW-0808">Transferase</keyword>
<dbReference type="GO" id="GO:0006260">
    <property type="term" value="P:DNA replication"/>
    <property type="evidence" value="ECO:0007669"/>
    <property type="project" value="UniProtKB-KW"/>
</dbReference>
<evidence type="ECO:0000313" key="15">
    <source>
        <dbReference type="EMBL" id="UPW41824.1"/>
    </source>
</evidence>
<keyword evidence="7" id="KW-0540">Nuclease</keyword>
<dbReference type="GO" id="GO:0042025">
    <property type="term" value="C:host cell nucleus"/>
    <property type="evidence" value="ECO:0007669"/>
    <property type="project" value="UniProtKB-SubCell"/>
</dbReference>
<evidence type="ECO:0000256" key="6">
    <source>
        <dbReference type="ARBA" id="ARBA00022705"/>
    </source>
</evidence>
<dbReference type="GO" id="GO:0005198">
    <property type="term" value="F:structural molecule activity"/>
    <property type="evidence" value="ECO:0007669"/>
    <property type="project" value="InterPro"/>
</dbReference>
<dbReference type="InterPro" id="IPR022692">
    <property type="entry name" value="Gemini_AL1_REP_central"/>
</dbReference>
<dbReference type="SUPFAM" id="SSF55464">
    <property type="entry name" value="Origin of replication-binding domain, RBD-like"/>
    <property type="match status" value="1"/>
</dbReference>
<keyword evidence="8" id="KW-0479">Metal-binding</keyword>
<dbReference type="PROSITE" id="PS52020">
    <property type="entry name" value="CRESS_DNA_REP"/>
    <property type="match status" value="1"/>
</dbReference>
<dbReference type="GO" id="GO:0016779">
    <property type="term" value="F:nucleotidyltransferase activity"/>
    <property type="evidence" value="ECO:0007669"/>
    <property type="project" value="UniProtKB-KW"/>
</dbReference>
<keyword evidence="13" id="KW-0238">DNA-binding</keyword>
<dbReference type="InterPro" id="IPR027417">
    <property type="entry name" value="P-loop_NTPase"/>
</dbReference>
<name>A0A976N240_9VIRU</name>
<dbReference type="Gene3D" id="3.40.1310.20">
    <property type="match status" value="1"/>
</dbReference>
<keyword evidence="12" id="KW-0190">Covalent protein-DNA linkage</keyword>
<dbReference type="InterPro" id="IPR049912">
    <property type="entry name" value="CRESS_DNA_REP"/>
</dbReference>
<evidence type="ECO:0000256" key="2">
    <source>
        <dbReference type="ARBA" id="ARBA00014531"/>
    </source>
</evidence>
<feature type="domain" description="CRESS-DNA virus Rep endonuclease" evidence="14">
    <location>
        <begin position="5"/>
        <end position="104"/>
    </location>
</feature>
<reference evidence="15" key="1">
    <citation type="submission" date="2022-02" db="EMBL/GenBank/DDBJ databases">
        <title>Towards deciphering the DNA virus diversity associated with rodent species in the families Cricetidae and Heteromyidae.</title>
        <authorList>
            <person name="Lund M."/>
            <person name="Larsen B.B."/>
            <person name="Gryseels S."/>
            <person name="Kraberger S."/>
            <person name="Rowsey D.M."/>
            <person name="Steger L."/>
            <person name="Yule K.M."/>
            <person name="Upham N.S."/>
            <person name="Worobey M."/>
            <person name="Van Doorslaer K."/>
            <person name="Varsani A."/>
        </authorList>
    </citation>
    <scope>NUCLEOTIDE SEQUENCE</scope>
    <source>
        <strain evidence="15">NeonRodF5_35</strain>
    </source>
</reference>
<evidence type="ECO:0000256" key="4">
    <source>
        <dbReference type="ARBA" id="ARBA00022679"/>
    </source>
</evidence>
<keyword evidence="11" id="KW-0378">Hydrolase</keyword>
<dbReference type="Pfam" id="PF08283">
    <property type="entry name" value="Gemini_AL1_M"/>
    <property type="match status" value="1"/>
</dbReference>
<comment type="subcellular location">
    <subcellularLocation>
        <location evidence="1">Host nucleus</location>
    </subcellularLocation>
</comment>
<keyword evidence="3" id="KW-1048">Host nucleus</keyword>
<protein>
    <recommendedName>
        <fullName evidence="2">Replication-associated protein</fullName>
    </recommendedName>
</protein>
<keyword evidence="6" id="KW-0235">DNA replication</keyword>
<sequence>MTFFIKNVQYCLLTYSQCGLLDPFAVSDMLSSHGAECIVGREQHADGGIHLHVFVDFGRKFSSRKVDIFDVGGRHPNIQPAGRTPWKVYDYAIKDGDVVAGGLERPTESEPSGESDSKADLRWRQILDATSHEEFFRLCHELAPRDVARSFTQLQKYADWRFRAVPVPYSHPQGIEFDTSRAPTLDEWVIQAALGCEQLGLRLTSVYRRMSLVLYGDTRVGKTLWARSLGPHLYFCGLYSGAEAMKHHDAHYALFDDIQGGIKFFHGFKNWLGCQREFQVKQLYRDPVLITWGKPSIWVSNTDPRLDMSPEDANWMEGNCLFQEVTSPIFRASTDTLEGGM</sequence>
<evidence type="ECO:0000256" key="10">
    <source>
        <dbReference type="ARBA" id="ARBA00022759"/>
    </source>
</evidence>
<evidence type="ECO:0000256" key="12">
    <source>
        <dbReference type="ARBA" id="ARBA00023124"/>
    </source>
</evidence>
<keyword evidence="9" id="KW-0547">Nucleotide-binding</keyword>
<evidence type="ECO:0000259" key="14">
    <source>
        <dbReference type="PROSITE" id="PS52020"/>
    </source>
</evidence>
<evidence type="ECO:0000256" key="9">
    <source>
        <dbReference type="ARBA" id="ARBA00022741"/>
    </source>
</evidence>
<dbReference type="Pfam" id="PF00799">
    <property type="entry name" value="Gemini_AL1"/>
    <property type="match status" value="1"/>
</dbReference>
<evidence type="ECO:0000256" key="1">
    <source>
        <dbReference type="ARBA" id="ARBA00004147"/>
    </source>
</evidence>
<evidence type="ECO:0000256" key="5">
    <source>
        <dbReference type="ARBA" id="ARBA00022695"/>
    </source>
</evidence>
<evidence type="ECO:0000256" key="8">
    <source>
        <dbReference type="ARBA" id="ARBA00022723"/>
    </source>
</evidence>
<dbReference type="EMBL" id="OM869675">
    <property type="protein sequence ID" value="UPW41824.1"/>
    <property type="molecule type" value="Genomic_DNA"/>
</dbReference>
<dbReference type="PRINTS" id="PR00228">
    <property type="entry name" value="GEMCOATCLVL1"/>
</dbReference>
<proteinExistence type="predicted"/>
<evidence type="ECO:0000256" key="7">
    <source>
        <dbReference type="ARBA" id="ARBA00022722"/>
    </source>
</evidence>
<dbReference type="GO" id="GO:0046872">
    <property type="term" value="F:metal ion binding"/>
    <property type="evidence" value="ECO:0007669"/>
    <property type="project" value="UniProtKB-KW"/>
</dbReference>
<dbReference type="GO" id="GO:0000166">
    <property type="term" value="F:nucleotide binding"/>
    <property type="evidence" value="ECO:0007669"/>
    <property type="project" value="UniProtKB-KW"/>
</dbReference>
<keyword evidence="5" id="KW-0548">Nucleotidyltransferase</keyword>
<evidence type="ECO:0000256" key="13">
    <source>
        <dbReference type="ARBA" id="ARBA00023125"/>
    </source>
</evidence>
<organism evidence="15">
    <name type="scientific">Peromfec virus RodF5_35</name>
    <dbReference type="NCBI Taxonomy" id="2929282"/>
    <lineage>
        <taxon>Viruses</taxon>
        <taxon>Monodnaviria</taxon>
        <taxon>Shotokuvirae</taxon>
        <taxon>Cressdnaviricota</taxon>
        <taxon>Repensiviricetes</taxon>
        <taxon>Geplafuvirales</taxon>
        <taxon>Genomoviridae</taxon>
        <taxon>Gemycircularvirus</taxon>
    </lineage>
</organism>
<accession>A0A976N240</accession>